<accession>A0A4Y2UDQ5</accession>
<name>A0A4Y2UDQ5_ARAVE</name>
<gene>
    <name evidence="1" type="ORF">AVEN_84486_1</name>
</gene>
<dbReference type="Proteomes" id="UP000499080">
    <property type="component" value="Unassembled WGS sequence"/>
</dbReference>
<evidence type="ECO:0000313" key="1">
    <source>
        <dbReference type="EMBL" id="GBO10244.1"/>
    </source>
</evidence>
<keyword evidence="2" id="KW-1185">Reference proteome</keyword>
<dbReference type="EMBL" id="BGPR01035423">
    <property type="protein sequence ID" value="GBO10244.1"/>
    <property type="molecule type" value="Genomic_DNA"/>
</dbReference>
<dbReference type="AlphaFoldDB" id="A0A4Y2UDQ5"/>
<protein>
    <submittedName>
        <fullName evidence="1">Uncharacterized protein</fullName>
    </submittedName>
</protein>
<proteinExistence type="predicted"/>
<organism evidence="1 2">
    <name type="scientific">Araneus ventricosus</name>
    <name type="common">Orbweaver spider</name>
    <name type="synonym">Epeira ventricosa</name>
    <dbReference type="NCBI Taxonomy" id="182803"/>
    <lineage>
        <taxon>Eukaryota</taxon>
        <taxon>Metazoa</taxon>
        <taxon>Ecdysozoa</taxon>
        <taxon>Arthropoda</taxon>
        <taxon>Chelicerata</taxon>
        <taxon>Arachnida</taxon>
        <taxon>Araneae</taxon>
        <taxon>Araneomorphae</taxon>
        <taxon>Entelegynae</taxon>
        <taxon>Araneoidea</taxon>
        <taxon>Araneidae</taxon>
        <taxon>Araneus</taxon>
    </lineage>
</organism>
<evidence type="ECO:0000313" key="2">
    <source>
        <dbReference type="Proteomes" id="UP000499080"/>
    </source>
</evidence>
<reference evidence="1 2" key="1">
    <citation type="journal article" date="2019" name="Sci. Rep.">
        <title>Orb-weaving spider Araneus ventricosus genome elucidates the spidroin gene catalogue.</title>
        <authorList>
            <person name="Kono N."/>
            <person name="Nakamura H."/>
            <person name="Ohtoshi R."/>
            <person name="Moran D.A.P."/>
            <person name="Shinohara A."/>
            <person name="Yoshida Y."/>
            <person name="Fujiwara M."/>
            <person name="Mori M."/>
            <person name="Tomita M."/>
            <person name="Arakawa K."/>
        </authorList>
    </citation>
    <scope>NUCLEOTIDE SEQUENCE [LARGE SCALE GENOMIC DNA]</scope>
</reference>
<sequence length="110" mass="12639">MLSSDKKWCFQSSGPATIRNSFFEPTNADCLPIWRFWVRGSLFTYQPLRTTVCPRSANISCRCKKKRQVADPLRHSTRTCLVPRQLKGLEVSDVTISEGRDKMKTTQLNN</sequence>
<comment type="caution">
    <text evidence="1">The sequence shown here is derived from an EMBL/GenBank/DDBJ whole genome shotgun (WGS) entry which is preliminary data.</text>
</comment>